<accession>A0ABM7WL28</accession>
<dbReference type="RefSeq" id="WP_244386224.1">
    <property type="nucleotide sequence ID" value="NZ_AP025564.1"/>
</dbReference>
<name>A0ABM7WL28_9ACTN</name>
<dbReference type="EMBL" id="AP025564">
    <property type="protein sequence ID" value="BDE97080.1"/>
    <property type="molecule type" value="Genomic_DNA"/>
</dbReference>
<evidence type="ECO:0000256" key="1">
    <source>
        <dbReference type="SAM" id="MobiDB-lite"/>
    </source>
</evidence>
<dbReference type="Proteomes" id="UP001320544">
    <property type="component" value="Chromosome"/>
</dbReference>
<evidence type="ECO:0000313" key="3">
    <source>
        <dbReference type="Proteomes" id="UP001320544"/>
    </source>
</evidence>
<proteinExistence type="predicted"/>
<evidence type="ECO:0000313" key="2">
    <source>
        <dbReference type="EMBL" id="BDE97080.1"/>
    </source>
</evidence>
<reference evidence="2 3" key="1">
    <citation type="submission" date="2022-01" db="EMBL/GenBank/DDBJ databases">
        <title>Novel bile acid biosynthetic pathways are enriched in the microbiome of centenarians.</title>
        <authorList>
            <person name="Sato Y."/>
            <person name="Atarashi K."/>
            <person name="Plichta R.D."/>
            <person name="Arai Y."/>
            <person name="Sasajima S."/>
            <person name="Kearney M.S."/>
            <person name="Suda W."/>
            <person name="Takeshita K."/>
            <person name="Sasaki T."/>
            <person name="Okamoto S."/>
            <person name="Skelly N.A."/>
            <person name="Okamura Y."/>
            <person name="Vlamakis H."/>
            <person name="Li Y."/>
            <person name="Tanoue T."/>
            <person name="Takei H."/>
            <person name="Nittono H."/>
            <person name="Narushima S."/>
            <person name="Irie J."/>
            <person name="Itoh H."/>
            <person name="Moriya K."/>
            <person name="Sugiura Y."/>
            <person name="Suematsu M."/>
            <person name="Moritoki N."/>
            <person name="Shibata S."/>
            <person name="Littman R.D."/>
            <person name="Fischbach A.M."/>
            <person name="Uwamino Y."/>
            <person name="Inoue T."/>
            <person name="Honda A."/>
            <person name="Hattori M."/>
            <person name="Murai T."/>
            <person name="Xavier J.R."/>
            <person name="Hirose N."/>
            <person name="Honda K."/>
        </authorList>
    </citation>
    <scope>NUCLEOTIDE SEQUENCE [LARGE SCALE GENOMIC DNA]</scope>
    <source>
        <strain evidence="2 3">CE91-St30</strain>
    </source>
</reference>
<gene>
    <name evidence="2" type="ORF">CE91St30_24130</name>
</gene>
<feature type="region of interest" description="Disordered" evidence="1">
    <location>
        <begin position="151"/>
        <end position="191"/>
    </location>
</feature>
<sequence>MKVIMISKAAWEDIRKKFQDDPGFRATSHDLLAEIKSIESNNTAQRSASCLKDFGIIDSTGKLTKRGQRWIDNQAYPDVCWEIINEAFPSEAIPVLSDAKIGRQEKLECLQEFGGFKEDGARKTLRFFNMLADATEKSALKPDRQNIAKQANENKTSNTCNPTSTASTPPAPSTSQKQGKQEVSMVVDPSFPPENLTATLEAISLAFPNAKFEISMKA</sequence>
<protein>
    <submittedName>
        <fullName evidence="2">Uncharacterized protein</fullName>
    </submittedName>
</protein>
<keyword evidence="3" id="KW-1185">Reference proteome</keyword>
<organism evidence="2 3">
    <name type="scientific">Raoultibacter timonensis</name>
    <dbReference type="NCBI Taxonomy" id="1907662"/>
    <lineage>
        <taxon>Bacteria</taxon>
        <taxon>Bacillati</taxon>
        <taxon>Actinomycetota</taxon>
        <taxon>Coriobacteriia</taxon>
        <taxon>Eggerthellales</taxon>
        <taxon>Eggerthellaceae</taxon>
        <taxon>Raoultibacter</taxon>
    </lineage>
</organism>
<feature type="compositionally biased region" description="Polar residues" evidence="1">
    <location>
        <begin position="151"/>
        <end position="161"/>
    </location>
</feature>